<protein>
    <submittedName>
        <fullName evidence="1">Uncharacterized protein</fullName>
    </submittedName>
</protein>
<gene>
    <name evidence="1" type="ORF">TPSD3_12925</name>
</gene>
<dbReference type="RefSeq" id="WP_086488949.1">
    <property type="nucleotide sequence ID" value="NZ_MSLT01000023.1"/>
</dbReference>
<evidence type="ECO:0000313" key="1">
    <source>
        <dbReference type="EMBL" id="OUD12034.1"/>
    </source>
</evidence>
<dbReference type="AlphaFoldDB" id="A0A251X3G7"/>
<accession>A0A251X3G7</accession>
<comment type="caution">
    <text evidence="1">The sequence shown here is derived from an EMBL/GenBank/DDBJ whole genome shotgun (WGS) entry which is preliminary data.</text>
</comment>
<sequence>MNNQTTEEYSAYALDKADKLLKEIIQSGNFAINKTTANRISGEDQAAYFNALHKGLLEYYSNLGSKVK</sequence>
<keyword evidence="2" id="KW-1185">Reference proteome</keyword>
<organism evidence="1 2">
    <name type="scientific">Thioflexithrix psekupsensis</name>
    <dbReference type="NCBI Taxonomy" id="1570016"/>
    <lineage>
        <taxon>Bacteria</taxon>
        <taxon>Pseudomonadati</taxon>
        <taxon>Pseudomonadota</taxon>
        <taxon>Gammaproteobacteria</taxon>
        <taxon>Thiotrichales</taxon>
        <taxon>Thioflexithrix</taxon>
    </lineage>
</organism>
<proteinExistence type="predicted"/>
<dbReference type="Proteomes" id="UP000194798">
    <property type="component" value="Unassembled WGS sequence"/>
</dbReference>
<evidence type="ECO:0000313" key="2">
    <source>
        <dbReference type="Proteomes" id="UP000194798"/>
    </source>
</evidence>
<reference evidence="1 2" key="1">
    <citation type="submission" date="2016-12" db="EMBL/GenBank/DDBJ databases">
        <title>Thioflexothrix psekupsii D3 genome sequencing and assembly.</title>
        <authorList>
            <person name="Fomenkov A."/>
            <person name="Vincze T."/>
            <person name="Grabovich M."/>
            <person name="Anton B.P."/>
            <person name="Dubinina G."/>
            <person name="Orlova M."/>
            <person name="Belousova E."/>
            <person name="Roberts R.J."/>
        </authorList>
    </citation>
    <scope>NUCLEOTIDE SEQUENCE [LARGE SCALE GENOMIC DNA]</scope>
    <source>
        <strain evidence="1">D3</strain>
    </source>
</reference>
<dbReference type="EMBL" id="MSLT01000023">
    <property type="protein sequence ID" value="OUD12034.1"/>
    <property type="molecule type" value="Genomic_DNA"/>
</dbReference>
<name>A0A251X3G7_9GAMM</name>